<dbReference type="PRINTS" id="PR01415">
    <property type="entry name" value="ANKYRIN"/>
</dbReference>
<dbReference type="EMBL" id="HBFN01002202">
    <property type="protein sequence ID" value="CAD8778964.1"/>
    <property type="molecule type" value="Transcribed_RNA"/>
</dbReference>
<keyword evidence="2 3" id="KW-0040">ANK repeat</keyword>
<feature type="repeat" description="ANK" evidence="3">
    <location>
        <begin position="51"/>
        <end position="83"/>
    </location>
</feature>
<dbReference type="SUPFAM" id="SSF48403">
    <property type="entry name" value="Ankyrin repeat"/>
    <property type="match status" value="1"/>
</dbReference>
<organism evidence="4">
    <name type="scientific">Hemiselmis tepida</name>
    <dbReference type="NCBI Taxonomy" id="464990"/>
    <lineage>
        <taxon>Eukaryota</taxon>
        <taxon>Cryptophyceae</taxon>
        <taxon>Cryptomonadales</taxon>
        <taxon>Hemiselmidaceae</taxon>
        <taxon>Hemiselmis</taxon>
    </lineage>
</organism>
<dbReference type="PROSITE" id="PS50088">
    <property type="entry name" value="ANK_REPEAT"/>
    <property type="match status" value="3"/>
</dbReference>
<dbReference type="AlphaFoldDB" id="A0A7S0VC34"/>
<name>A0A7S0VC34_9CRYP</name>
<gene>
    <name evidence="4" type="ORF">HTEP1355_LOCUS1386</name>
</gene>
<dbReference type="InterPro" id="IPR036770">
    <property type="entry name" value="Ankyrin_rpt-contain_sf"/>
</dbReference>
<proteinExistence type="predicted"/>
<dbReference type="Pfam" id="PF12796">
    <property type="entry name" value="Ank_2"/>
    <property type="match status" value="1"/>
</dbReference>
<protein>
    <submittedName>
        <fullName evidence="4">Uncharacterized protein</fullName>
    </submittedName>
</protein>
<dbReference type="Gene3D" id="1.25.40.20">
    <property type="entry name" value="Ankyrin repeat-containing domain"/>
    <property type="match status" value="1"/>
</dbReference>
<sequence length="185" mass="20204">MANMSSVSNLREELKRQKNEELLEAASEGNVKVAAKLLQSGAELDNSMNKNGCRPLHIAAHNADTEMMQCLLSFKPDLEVRTNLLKLTPLHCAVSSKSLDCVQILLDAGADFEAQTDAGERPLHLALMRAEPDLVKLLVVHGANRHAPCPCIWDSKVAKSTVELAKEIPGNLADQMLMLLTMPVK</sequence>
<dbReference type="PANTHER" id="PTHR24198">
    <property type="entry name" value="ANKYRIN REPEAT AND PROTEIN KINASE DOMAIN-CONTAINING PROTEIN"/>
    <property type="match status" value="1"/>
</dbReference>
<evidence type="ECO:0000256" key="1">
    <source>
        <dbReference type="ARBA" id="ARBA00022737"/>
    </source>
</evidence>
<dbReference type="SMART" id="SM00248">
    <property type="entry name" value="ANK"/>
    <property type="match status" value="4"/>
</dbReference>
<feature type="repeat" description="ANK" evidence="3">
    <location>
        <begin position="118"/>
        <end position="144"/>
    </location>
</feature>
<evidence type="ECO:0000256" key="3">
    <source>
        <dbReference type="PROSITE-ProRule" id="PRU00023"/>
    </source>
</evidence>
<evidence type="ECO:0000256" key="2">
    <source>
        <dbReference type="ARBA" id="ARBA00023043"/>
    </source>
</evidence>
<reference evidence="4" key="1">
    <citation type="submission" date="2021-01" db="EMBL/GenBank/DDBJ databases">
        <authorList>
            <person name="Corre E."/>
            <person name="Pelletier E."/>
            <person name="Niang G."/>
            <person name="Scheremetjew M."/>
            <person name="Finn R."/>
            <person name="Kale V."/>
            <person name="Holt S."/>
            <person name="Cochrane G."/>
            <person name="Meng A."/>
            <person name="Brown T."/>
            <person name="Cohen L."/>
        </authorList>
    </citation>
    <scope>NUCLEOTIDE SEQUENCE</scope>
    <source>
        <strain evidence="4">CCMP443</strain>
    </source>
</reference>
<dbReference type="InterPro" id="IPR002110">
    <property type="entry name" value="Ankyrin_rpt"/>
</dbReference>
<dbReference type="Pfam" id="PF00023">
    <property type="entry name" value="Ank"/>
    <property type="match status" value="1"/>
</dbReference>
<evidence type="ECO:0000313" key="4">
    <source>
        <dbReference type="EMBL" id="CAD8778964.1"/>
    </source>
</evidence>
<dbReference type="PROSITE" id="PS50297">
    <property type="entry name" value="ANK_REP_REGION"/>
    <property type="match status" value="3"/>
</dbReference>
<keyword evidence="1" id="KW-0677">Repeat</keyword>
<feature type="repeat" description="ANK" evidence="3">
    <location>
        <begin position="85"/>
        <end position="117"/>
    </location>
</feature>
<dbReference type="PANTHER" id="PTHR24198:SF165">
    <property type="entry name" value="ANKYRIN REPEAT-CONTAINING PROTEIN-RELATED"/>
    <property type="match status" value="1"/>
</dbReference>
<accession>A0A7S0VC34</accession>